<dbReference type="STRING" id="1184151.AW736_08255"/>
<dbReference type="CDD" id="cd02440">
    <property type="entry name" value="AdoMet_MTases"/>
    <property type="match status" value="1"/>
</dbReference>
<dbReference type="Pfam" id="PF13649">
    <property type="entry name" value="Methyltransf_25"/>
    <property type="match status" value="1"/>
</dbReference>
<dbReference type="Proteomes" id="UP000078486">
    <property type="component" value="Unassembled WGS sequence"/>
</dbReference>
<accession>A0A178IKI0</accession>
<gene>
    <name evidence="2" type="ORF">AW736_08255</name>
    <name evidence="3" type="ORF">AW736_26650</name>
</gene>
<sequence length="232" mass="25749">MNPSNAPMKFDRQHAESYDDRWTKLAPLRDSLHLQMNLVFQELPRDAHVLCLGVGTGAELIALARFFPGWRFAAVDPSAPMLDVCKRRVAAAGIADRCDFHAAYVHELPAEVKFHAATAILVSQFLTDRAQRVGFFCEIASRLRPGGLLVSADLTTAPRGQHESLLGVWQRMMRYSGANEEQIQGMLAAYAREVGLLPAEAMEALLAEAGFPSAVQFSQSLLIHAWYARREK</sequence>
<evidence type="ECO:0000313" key="4">
    <source>
        <dbReference type="Proteomes" id="UP000078486"/>
    </source>
</evidence>
<evidence type="ECO:0000313" key="3">
    <source>
        <dbReference type="EMBL" id="OAM91842.1"/>
    </source>
</evidence>
<dbReference type="Gene3D" id="3.40.50.150">
    <property type="entry name" value="Vaccinia Virus protein VP39"/>
    <property type="match status" value="1"/>
</dbReference>
<name>A0A178IKI0_9BACT</name>
<organism evidence="2 4">
    <name type="scientific">Termitidicoccus mucosus</name>
    <dbReference type="NCBI Taxonomy" id="1184151"/>
    <lineage>
        <taxon>Bacteria</taxon>
        <taxon>Pseudomonadati</taxon>
        <taxon>Verrucomicrobiota</taxon>
        <taxon>Opitutia</taxon>
        <taxon>Opitutales</taxon>
        <taxon>Opitutaceae</taxon>
        <taxon>Termitidicoccus</taxon>
    </lineage>
</organism>
<protein>
    <submittedName>
        <fullName evidence="2">SAM-dependent methyltransferase</fullName>
    </submittedName>
</protein>
<keyword evidence="2" id="KW-0489">Methyltransferase</keyword>
<comment type="caution">
    <text evidence="2">The sequence shown here is derived from an EMBL/GenBank/DDBJ whole genome shotgun (WGS) entry which is preliminary data.</text>
</comment>
<dbReference type="GO" id="GO:0008168">
    <property type="term" value="F:methyltransferase activity"/>
    <property type="evidence" value="ECO:0007669"/>
    <property type="project" value="UniProtKB-KW"/>
</dbReference>
<feature type="domain" description="Methyltransferase" evidence="1">
    <location>
        <begin position="49"/>
        <end position="147"/>
    </location>
</feature>
<evidence type="ECO:0000259" key="1">
    <source>
        <dbReference type="Pfam" id="PF13649"/>
    </source>
</evidence>
<dbReference type="InterPro" id="IPR029063">
    <property type="entry name" value="SAM-dependent_MTases_sf"/>
</dbReference>
<dbReference type="GO" id="GO:0032259">
    <property type="term" value="P:methylation"/>
    <property type="evidence" value="ECO:0007669"/>
    <property type="project" value="UniProtKB-KW"/>
</dbReference>
<dbReference type="EMBL" id="LRRQ01000059">
    <property type="protein sequence ID" value="OAM90374.1"/>
    <property type="molecule type" value="Genomic_DNA"/>
</dbReference>
<proteinExistence type="predicted"/>
<dbReference type="InterPro" id="IPR041698">
    <property type="entry name" value="Methyltransf_25"/>
</dbReference>
<reference evidence="2 4" key="1">
    <citation type="submission" date="2016-01" db="EMBL/GenBank/DDBJ databases">
        <title>High potential of lignocellulose degradation of a new Verrucomicrobia species.</title>
        <authorList>
            <person name="Wang Y."/>
            <person name="Shi Y."/>
            <person name="Qiu Z."/>
            <person name="Liu S."/>
            <person name="Yang H."/>
        </authorList>
    </citation>
    <scope>NUCLEOTIDE SEQUENCE [LARGE SCALE GENOMIC DNA]</scope>
    <source>
        <strain evidence="2 4">TSB47</strain>
    </source>
</reference>
<dbReference type="AlphaFoldDB" id="A0A178IKI0"/>
<dbReference type="OrthoDB" id="213472at2"/>
<keyword evidence="4" id="KW-1185">Reference proteome</keyword>
<dbReference type="SUPFAM" id="SSF53335">
    <property type="entry name" value="S-adenosyl-L-methionine-dependent methyltransferases"/>
    <property type="match status" value="1"/>
</dbReference>
<keyword evidence="2" id="KW-0808">Transferase</keyword>
<evidence type="ECO:0000313" key="2">
    <source>
        <dbReference type="EMBL" id="OAM90374.1"/>
    </source>
</evidence>
<dbReference type="EMBL" id="LRRQ01000007">
    <property type="protein sequence ID" value="OAM91842.1"/>
    <property type="molecule type" value="Genomic_DNA"/>
</dbReference>